<evidence type="ECO:0000256" key="1">
    <source>
        <dbReference type="SAM" id="MobiDB-lite"/>
    </source>
</evidence>
<dbReference type="Proteomes" id="UP000887563">
    <property type="component" value="Unplaced"/>
</dbReference>
<proteinExistence type="predicted"/>
<sequence>MHPGEGSGSTQQSVEPNVFTQLDDKIRPLLEKVGDLRPIELPPIEGSQQFNNAREQFEDLSGAIRDLLKESFRINELIINYLNARIKTRNNLGEITQTIDQLNTSHQHNKDLKNKLLVDMQTFYHHLNQLHILNQNIQTEGMYPEESSGSTDQSVEPNIFNQLDDKIRPLLEKVGDLPPIEAHSDTVEIRQVQHGQHVQGHFGQGQPIRGQRRHGRSGGHRRSGRDN</sequence>
<feature type="compositionally biased region" description="Basic residues" evidence="1">
    <location>
        <begin position="210"/>
        <end position="227"/>
    </location>
</feature>
<feature type="compositionally biased region" description="Low complexity" evidence="1">
    <location>
        <begin position="193"/>
        <end position="206"/>
    </location>
</feature>
<organism evidence="2 3">
    <name type="scientific">Meloidogyne incognita</name>
    <name type="common">Southern root-knot nematode worm</name>
    <name type="synonym">Oxyuris incognita</name>
    <dbReference type="NCBI Taxonomy" id="6306"/>
    <lineage>
        <taxon>Eukaryota</taxon>
        <taxon>Metazoa</taxon>
        <taxon>Ecdysozoa</taxon>
        <taxon>Nematoda</taxon>
        <taxon>Chromadorea</taxon>
        <taxon>Rhabditida</taxon>
        <taxon>Tylenchina</taxon>
        <taxon>Tylenchomorpha</taxon>
        <taxon>Tylenchoidea</taxon>
        <taxon>Meloidogynidae</taxon>
        <taxon>Meloidogyninae</taxon>
        <taxon>Meloidogyne</taxon>
        <taxon>Meloidogyne incognita group</taxon>
    </lineage>
</organism>
<name>A0A914L8W3_MELIC</name>
<feature type="region of interest" description="Disordered" evidence="1">
    <location>
        <begin position="193"/>
        <end position="227"/>
    </location>
</feature>
<evidence type="ECO:0000313" key="3">
    <source>
        <dbReference type="WBParaSite" id="Minc3s00329g10322"/>
    </source>
</evidence>
<reference evidence="3" key="1">
    <citation type="submission" date="2022-11" db="UniProtKB">
        <authorList>
            <consortium name="WormBaseParasite"/>
        </authorList>
    </citation>
    <scope>IDENTIFICATION</scope>
</reference>
<dbReference type="WBParaSite" id="Minc3s00329g10322">
    <property type="protein sequence ID" value="Minc3s00329g10322"/>
    <property type="gene ID" value="Minc3s00329g10322"/>
</dbReference>
<keyword evidence="2" id="KW-1185">Reference proteome</keyword>
<evidence type="ECO:0000313" key="2">
    <source>
        <dbReference type="Proteomes" id="UP000887563"/>
    </source>
</evidence>
<dbReference type="AlphaFoldDB" id="A0A914L8W3"/>
<protein>
    <submittedName>
        <fullName evidence="3">Uncharacterized protein</fullName>
    </submittedName>
</protein>
<accession>A0A914L8W3</accession>